<evidence type="ECO:0000313" key="2">
    <source>
        <dbReference type="EMBL" id="KXV70956.1"/>
    </source>
</evidence>
<protein>
    <submittedName>
        <fullName evidence="2">Hydrolase</fullName>
    </submittedName>
</protein>
<dbReference type="Gene3D" id="1.10.10.2520">
    <property type="entry name" value="Cell wall hydrolase SleB, domain 1"/>
    <property type="match status" value="1"/>
</dbReference>
<dbReference type="PATRIC" id="fig|178900.6.peg.2248"/>
<organism evidence="2 3">
    <name type="scientific">Acetobacter cerevisiae</name>
    <dbReference type="NCBI Taxonomy" id="178900"/>
    <lineage>
        <taxon>Bacteria</taxon>
        <taxon>Pseudomonadati</taxon>
        <taxon>Pseudomonadota</taxon>
        <taxon>Alphaproteobacteria</taxon>
        <taxon>Acetobacterales</taxon>
        <taxon>Acetobacteraceae</taxon>
        <taxon>Acetobacter</taxon>
    </lineage>
</organism>
<sequence>MTTTLPITDPVQAAARTAWGEARGEGSRGMQAVLNVIGNRAAHPGWWGHDVAGVAQHSGLVNDRPVYQFSCWNGSDANRAKLLTVTNADPQFREALVLAGCLVADHLPDLTGGADHYYDRRGATPYWAKGAFYRCTIGNHAFYRLGLNGKG</sequence>
<dbReference type="InterPro" id="IPR011105">
    <property type="entry name" value="Cell_wall_hydrolase_SleB"/>
</dbReference>
<gene>
    <name evidence="2" type="ORF">AD952_11215</name>
</gene>
<dbReference type="GO" id="GO:0016787">
    <property type="term" value="F:hydrolase activity"/>
    <property type="evidence" value="ECO:0007669"/>
    <property type="project" value="UniProtKB-KW"/>
</dbReference>
<dbReference type="AlphaFoldDB" id="A0A149UT57"/>
<evidence type="ECO:0000259" key="1">
    <source>
        <dbReference type="Pfam" id="PF07486"/>
    </source>
</evidence>
<evidence type="ECO:0000313" key="3">
    <source>
        <dbReference type="Proteomes" id="UP000075312"/>
    </source>
</evidence>
<proteinExistence type="predicted"/>
<dbReference type="Proteomes" id="UP000075312">
    <property type="component" value="Unassembled WGS sequence"/>
</dbReference>
<dbReference type="EMBL" id="LHZY01000043">
    <property type="protein sequence ID" value="KXV70956.1"/>
    <property type="molecule type" value="Genomic_DNA"/>
</dbReference>
<reference evidence="2 3" key="1">
    <citation type="submission" date="2015-06" db="EMBL/GenBank/DDBJ databases">
        <title>Improved classification and identification of acetic acid bacteria using matrix-assisted laser desorption/ionization time-of-flight mass spectrometry; Gluconobacter nephelii and Gluconobacter uchimurae are later heterotypic synonyms of Gluconobacter japonicus and Gluconobacter oxydans, respectively.</title>
        <authorList>
            <person name="Li L."/>
            <person name="Cleenwerck I."/>
            <person name="De Vuyst L."/>
            <person name="Vandamme P."/>
        </authorList>
    </citation>
    <scope>NUCLEOTIDE SEQUENCE [LARGE SCALE GENOMIC DNA]</scope>
    <source>
        <strain evidence="2 3">LMG 1608</strain>
    </source>
</reference>
<keyword evidence="2" id="KW-0378">Hydrolase</keyword>
<feature type="domain" description="Cell wall hydrolase SleB" evidence="1">
    <location>
        <begin position="24"/>
        <end position="143"/>
    </location>
</feature>
<accession>A0A149UT57</accession>
<comment type="caution">
    <text evidence="2">The sequence shown here is derived from an EMBL/GenBank/DDBJ whole genome shotgun (WGS) entry which is preliminary data.</text>
</comment>
<dbReference type="RefSeq" id="WP_062143529.1">
    <property type="nucleotide sequence ID" value="NZ_LHZY01000043.1"/>
</dbReference>
<dbReference type="Pfam" id="PF07486">
    <property type="entry name" value="Hydrolase_2"/>
    <property type="match status" value="1"/>
</dbReference>
<name>A0A149UT57_9PROT</name>
<dbReference type="InterPro" id="IPR042047">
    <property type="entry name" value="SleB_dom1"/>
</dbReference>